<proteinExistence type="predicted"/>
<comment type="function">
    <text evidence="1 8">The Vlp and Vsp proteins are antigenically distinct proteins, only one vlp or vsp gene is transcriptionally active at any one time. Switching between these genes is a mechanism of host immune response evasion.</text>
</comment>
<keyword evidence="6 8" id="KW-0998">Cell outer membrane</keyword>
<dbReference type="Proteomes" id="UP000019148">
    <property type="component" value="Unassembled WGS sequence"/>
</dbReference>
<keyword evidence="3" id="KW-0732">Signal</keyword>
<name>W6TFJ2_9SPIR</name>
<reference evidence="9 10" key="1">
    <citation type="submission" date="2013-12" db="EMBL/GenBank/DDBJ databases">
        <title>Comparative genomics of relapsing fever spirochetes.</title>
        <authorList>
            <person name="Schwan T.G."/>
            <person name="Raffel S.J."/>
            <person name="Porcella S.F."/>
        </authorList>
    </citation>
    <scope>NUCLEOTIDE SEQUENCE [LARGE SCALE GENOMIC DNA]</scope>
    <source>
        <strain evidence="9 10">CR2A</strain>
    </source>
</reference>
<keyword evidence="5 8" id="KW-0564">Palmitate</keyword>
<comment type="subcellular location">
    <subcellularLocation>
        <location evidence="2 8">Cell outer membrane</location>
        <topology evidence="2 8">Lipid-anchor</topology>
    </subcellularLocation>
</comment>
<gene>
    <name evidence="9" type="ORF">BDCR2A_01567</name>
</gene>
<evidence type="ECO:0000256" key="5">
    <source>
        <dbReference type="ARBA" id="ARBA00023139"/>
    </source>
</evidence>
<evidence type="ECO:0000256" key="2">
    <source>
        <dbReference type="ARBA" id="ARBA00004459"/>
    </source>
</evidence>
<evidence type="ECO:0000313" key="9">
    <source>
        <dbReference type="EMBL" id="ETZ17522.1"/>
    </source>
</evidence>
<evidence type="ECO:0000256" key="7">
    <source>
        <dbReference type="ARBA" id="ARBA00023288"/>
    </source>
</evidence>
<comment type="caution">
    <text evidence="9">The sequence shown here is derived from an EMBL/GenBank/DDBJ whole genome shotgun (WGS) entry which is preliminary data.</text>
</comment>
<organism evidence="9 10">
    <name type="scientific">Borrelia duttonii CR2A</name>
    <dbReference type="NCBI Taxonomy" id="1432657"/>
    <lineage>
        <taxon>Bacteria</taxon>
        <taxon>Pseudomonadati</taxon>
        <taxon>Spirochaetota</taxon>
        <taxon>Spirochaetia</taxon>
        <taxon>Spirochaetales</taxon>
        <taxon>Borreliaceae</taxon>
        <taxon>Borrelia</taxon>
    </lineage>
</organism>
<dbReference type="AlphaFoldDB" id="W6TFJ2"/>
<sequence length="118" mass="11813">MQETVKTAIVVGVSEPKVGTAVLNVTGTDNKEGAKILSTDSNHKPGATDAGKAAAILSTVSGEEMLGSIINSKEVKELSAQATADTTPLEFAKGGTGDYLGKDATPKATAVAGGIALR</sequence>
<protein>
    <recommendedName>
        <fullName evidence="8">Variable large protein</fullName>
    </recommendedName>
</protein>
<evidence type="ECO:0000256" key="1">
    <source>
        <dbReference type="ARBA" id="ARBA00003932"/>
    </source>
</evidence>
<evidence type="ECO:0000313" key="10">
    <source>
        <dbReference type="Proteomes" id="UP000019148"/>
    </source>
</evidence>
<dbReference type="EMBL" id="AZIT01000038">
    <property type="protein sequence ID" value="ETZ17522.1"/>
    <property type="molecule type" value="Genomic_DNA"/>
</dbReference>
<dbReference type="GO" id="GO:0009279">
    <property type="term" value="C:cell outer membrane"/>
    <property type="evidence" value="ECO:0007669"/>
    <property type="project" value="UniProtKB-SubCell"/>
</dbReference>
<feature type="non-terminal residue" evidence="9">
    <location>
        <position position="118"/>
    </location>
</feature>
<accession>W6TFJ2</accession>
<evidence type="ECO:0000256" key="3">
    <source>
        <dbReference type="ARBA" id="ARBA00022729"/>
    </source>
</evidence>
<evidence type="ECO:0000256" key="8">
    <source>
        <dbReference type="RuleBase" id="RU363105"/>
    </source>
</evidence>
<dbReference type="Pfam" id="PF00921">
    <property type="entry name" value="Lipoprotein_2"/>
    <property type="match status" value="1"/>
</dbReference>
<dbReference type="SUPFAM" id="SSF74748">
    <property type="entry name" value="Variable surface antigen VlsE"/>
    <property type="match status" value="1"/>
</dbReference>
<keyword evidence="4 8" id="KW-0472">Membrane</keyword>
<keyword evidence="7 8" id="KW-0449">Lipoprotein</keyword>
<dbReference type="InterPro" id="IPR000680">
    <property type="entry name" value="Borrelia_lipo"/>
</dbReference>
<evidence type="ECO:0000256" key="6">
    <source>
        <dbReference type="ARBA" id="ARBA00023237"/>
    </source>
</evidence>
<evidence type="ECO:0000256" key="4">
    <source>
        <dbReference type="ARBA" id="ARBA00023136"/>
    </source>
</evidence>